<feature type="transmembrane region" description="Helical" evidence="10">
    <location>
        <begin position="225"/>
        <end position="246"/>
    </location>
</feature>
<keyword evidence="5 10" id="KW-0812">Transmembrane</keyword>
<dbReference type="InterPro" id="IPR029020">
    <property type="entry name" value="Ammonium/urea_transptr"/>
</dbReference>
<dbReference type="Pfam" id="PF00909">
    <property type="entry name" value="Ammonium_transp"/>
    <property type="match status" value="1"/>
</dbReference>
<keyword evidence="4" id="KW-1003">Cell membrane</keyword>
<keyword evidence="7 10" id="KW-0472">Membrane</keyword>
<dbReference type="InterPro" id="IPR018047">
    <property type="entry name" value="Ammonium_transpt_CS"/>
</dbReference>
<dbReference type="PANTHER" id="PTHR43029">
    <property type="entry name" value="AMMONIUM TRANSPORTER MEP2"/>
    <property type="match status" value="1"/>
</dbReference>
<feature type="transmembrane region" description="Helical" evidence="10">
    <location>
        <begin position="289"/>
        <end position="307"/>
    </location>
</feature>
<evidence type="ECO:0000313" key="12">
    <source>
        <dbReference type="EMBL" id="CFX56012.1"/>
    </source>
</evidence>
<organism evidence="12 13">
    <name type="scientific">Syntrophomonas zehnderi OL-4</name>
    <dbReference type="NCBI Taxonomy" id="690567"/>
    <lineage>
        <taxon>Bacteria</taxon>
        <taxon>Bacillati</taxon>
        <taxon>Bacillota</taxon>
        <taxon>Clostridia</taxon>
        <taxon>Eubacteriales</taxon>
        <taxon>Syntrophomonadaceae</taxon>
        <taxon>Syntrophomonas</taxon>
    </lineage>
</organism>
<proteinExistence type="inferred from homology"/>
<feature type="transmembrane region" description="Helical" evidence="10">
    <location>
        <begin position="130"/>
        <end position="151"/>
    </location>
</feature>
<feature type="transmembrane region" description="Helical" evidence="10">
    <location>
        <begin position="342"/>
        <end position="364"/>
    </location>
</feature>
<dbReference type="AlphaFoldDB" id="A0A0E4C8N7"/>
<feature type="domain" description="Ammonium transporter AmtB-like" evidence="11">
    <location>
        <begin position="39"/>
        <end position="436"/>
    </location>
</feature>
<evidence type="ECO:0000256" key="2">
    <source>
        <dbReference type="ARBA" id="ARBA00005887"/>
    </source>
</evidence>
<dbReference type="GO" id="GO:0005886">
    <property type="term" value="C:plasma membrane"/>
    <property type="evidence" value="ECO:0007669"/>
    <property type="project" value="UniProtKB-SubCell"/>
</dbReference>
<evidence type="ECO:0000256" key="7">
    <source>
        <dbReference type="ARBA" id="ARBA00023136"/>
    </source>
</evidence>
<evidence type="ECO:0000256" key="10">
    <source>
        <dbReference type="RuleBase" id="RU362002"/>
    </source>
</evidence>
<dbReference type="STRING" id="690567.1442"/>
<evidence type="ECO:0000256" key="9">
    <source>
        <dbReference type="ARBA" id="ARBA00050025"/>
    </source>
</evidence>
<sequence length="451" mass="46802">MKTALKSLVLSGLTWAIITMPGIPVQAAEKAAADTGDTAFIIICAALVLLMTPGLALFYGGMVRKKNVLSIMMQCIAVMALVSVQWVLLGYTLSFGSDQASLIGGLEFLGLQGIGLTPSADFGTTIPHQVFVAFQLMFAIITASLISGAFAERMKFSVFVVFVLLWTTLVYDPLAHWVWGGGWLTKLGALDFAGGTVVHISSGVSGLVAALVLGRRHGREREAILPHSLPLTVLGAALLWFGWFGFNAGSALGANGLAGLAFLVTNTCAAAGALSWVAAEWIDHGKPTVFGAVSGAVAGLVAITPAAGFVSPLSSVIMGLLVGPLCYLAVSRVKEKLGYDDSLDVFGIHGVGGTFGALATGVFASQALNPAGVNGLIYGNTHLIQVQAVAVLATYVFAGLMTYLILKAIGLFTDLRVTAEEEETGLDVSLHGESAYGYSEEGQNTLSLGAV</sequence>
<evidence type="ECO:0000256" key="1">
    <source>
        <dbReference type="ARBA" id="ARBA00004651"/>
    </source>
</evidence>
<feature type="transmembrane region" description="Helical" evidence="10">
    <location>
        <begin position="192"/>
        <end position="213"/>
    </location>
</feature>
<dbReference type="InterPro" id="IPR001905">
    <property type="entry name" value="Ammonium_transpt"/>
</dbReference>
<feature type="transmembrane region" description="Helical" evidence="10">
    <location>
        <begin position="384"/>
        <end position="406"/>
    </location>
</feature>
<evidence type="ECO:0000256" key="5">
    <source>
        <dbReference type="ARBA" id="ARBA00022692"/>
    </source>
</evidence>
<feature type="transmembrane region" description="Helical" evidence="10">
    <location>
        <begin position="313"/>
        <end position="330"/>
    </location>
</feature>
<feature type="transmembrane region" description="Helical" evidence="10">
    <location>
        <begin position="37"/>
        <end position="59"/>
    </location>
</feature>
<comment type="similarity">
    <text evidence="2 10">Belongs to the ammonia transporter channel (TC 1.A.11.2) family.</text>
</comment>
<dbReference type="SUPFAM" id="SSF111352">
    <property type="entry name" value="Ammonium transporter"/>
    <property type="match status" value="1"/>
</dbReference>
<evidence type="ECO:0000259" key="11">
    <source>
        <dbReference type="Pfam" id="PF00909"/>
    </source>
</evidence>
<evidence type="ECO:0000313" key="13">
    <source>
        <dbReference type="Proteomes" id="UP000045545"/>
    </source>
</evidence>
<feature type="transmembrane region" description="Helical" evidence="10">
    <location>
        <begin position="158"/>
        <end position="180"/>
    </location>
</feature>
<dbReference type="PROSITE" id="PS01219">
    <property type="entry name" value="AMMONIUM_TRANSP"/>
    <property type="match status" value="1"/>
</dbReference>
<protein>
    <recommendedName>
        <fullName evidence="9 10">Ammonium transporter</fullName>
    </recommendedName>
</protein>
<comment type="subcellular location">
    <subcellularLocation>
        <location evidence="1 10">Cell membrane</location>
        <topology evidence="1 10">Multi-pass membrane protein</topology>
    </subcellularLocation>
</comment>
<dbReference type="NCBIfam" id="TIGR00836">
    <property type="entry name" value="amt"/>
    <property type="match status" value="1"/>
</dbReference>
<evidence type="ECO:0000256" key="4">
    <source>
        <dbReference type="ARBA" id="ARBA00022475"/>
    </source>
</evidence>
<accession>A0A0E4C8N7</accession>
<evidence type="ECO:0000256" key="3">
    <source>
        <dbReference type="ARBA" id="ARBA00022448"/>
    </source>
</evidence>
<keyword evidence="6 10" id="KW-1133">Transmembrane helix</keyword>
<gene>
    <name evidence="12" type="ORF">1442</name>
</gene>
<evidence type="ECO:0000256" key="6">
    <source>
        <dbReference type="ARBA" id="ARBA00022989"/>
    </source>
</evidence>
<name>A0A0E4C8N7_9FIRM</name>
<dbReference type="GO" id="GO:0008519">
    <property type="term" value="F:ammonium channel activity"/>
    <property type="evidence" value="ECO:0007669"/>
    <property type="project" value="InterPro"/>
</dbReference>
<dbReference type="InterPro" id="IPR024041">
    <property type="entry name" value="NH4_transpt_AmtB-like_dom"/>
</dbReference>
<reference evidence="12 13" key="1">
    <citation type="submission" date="2015-03" db="EMBL/GenBank/DDBJ databases">
        <authorList>
            <person name="Murphy D."/>
        </authorList>
    </citation>
    <scope>NUCLEOTIDE SEQUENCE [LARGE SCALE GENOMIC DNA]</scope>
    <source>
        <strain evidence="12 13">OL-4</strain>
    </source>
</reference>
<keyword evidence="3 10" id="KW-0813">Transport</keyword>
<dbReference type="PANTHER" id="PTHR43029:SF10">
    <property type="entry name" value="AMMONIUM TRANSPORTER MEP2"/>
    <property type="match status" value="1"/>
</dbReference>
<keyword evidence="8 10" id="KW-0924">Ammonia transport</keyword>
<dbReference type="RefSeq" id="WP_046497067.1">
    <property type="nucleotide sequence ID" value="NZ_CGIH01000026.1"/>
</dbReference>
<keyword evidence="13" id="KW-1185">Reference proteome</keyword>
<dbReference type="Gene3D" id="1.10.3430.10">
    <property type="entry name" value="Ammonium transporter AmtB like domains"/>
    <property type="match status" value="1"/>
</dbReference>
<feature type="transmembrane region" description="Helical" evidence="10">
    <location>
        <begin position="71"/>
        <end position="93"/>
    </location>
</feature>
<dbReference type="FunFam" id="1.10.3430.10:FF:000007">
    <property type="entry name" value="Ammonium transporter"/>
    <property type="match status" value="1"/>
</dbReference>
<feature type="transmembrane region" description="Helical" evidence="10">
    <location>
        <begin position="252"/>
        <end position="277"/>
    </location>
</feature>
<dbReference type="EMBL" id="CGIH01000026">
    <property type="protein sequence ID" value="CFX56012.1"/>
    <property type="molecule type" value="Genomic_DNA"/>
</dbReference>
<dbReference type="Proteomes" id="UP000045545">
    <property type="component" value="Unassembled WGS sequence"/>
</dbReference>
<dbReference type="OrthoDB" id="9814202at2"/>
<evidence type="ECO:0000256" key="8">
    <source>
        <dbReference type="ARBA" id="ARBA00023177"/>
    </source>
</evidence>